<dbReference type="Gene3D" id="3.90.79.10">
    <property type="entry name" value="Nucleoside Triphosphate Pyrophosphohydrolase"/>
    <property type="match status" value="1"/>
</dbReference>
<dbReference type="InterPro" id="IPR031804">
    <property type="entry name" value="DUF4743"/>
</dbReference>
<organism evidence="2 3">
    <name type="scientific">Crassostrea virginica</name>
    <name type="common">Eastern oyster</name>
    <dbReference type="NCBI Taxonomy" id="6565"/>
    <lineage>
        <taxon>Eukaryota</taxon>
        <taxon>Metazoa</taxon>
        <taxon>Spiralia</taxon>
        <taxon>Lophotrochozoa</taxon>
        <taxon>Mollusca</taxon>
        <taxon>Bivalvia</taxon>
        <taxon>Autobranchia</taxon>
        <taxon>Pteriomorphia</taxon>
        <taxon>Ostreida</taxon>
        <taxon>Ostreoidea</taxon>
        <taxon>Ostreidae</taxon>
        <taxon>Crassostrea</taxon>
    </lineage>
</organism>
<dbReference type="Pfam" id="PF15916">
    <property type="entry name" value="DUF4743"/>
    <property type="match status" value="1"/>
</dbReference>
<dbReference type="PROSITE" id="PS51462">
    <property type="entry name" value="NUDIX"/>
    <property type="match status" value="1"/>
</dbReference>
<protein>
    <submittedName>
        <fullName evidence="3">Nudix hydrolase 20, chloroplastic-like</fullName>
    </submittedName>
</protein>
<dbReference type="AlphaFoldDB" id="A0A8B8BE76"/>
<sequence>MNGLNPMSGMTKKVNLSRVVERINNFLSPNSSRNECVPFYVDYNQVGIVTPGVALLLQGHPEIFTVSSTSIHLNNKFGSCEERTEIIRVFLEGMKNSGQLNKALKGWRNETYNIRHSMSEPVLFRMERSAAGPFGVITYGCHINGYTYKNGEMMMWVAKRSPTKQTYPNLLDQFVAGGLSSGLGFRECAEKECQEEASVPEKHLKNLKSTGTVSYVHEDERGVHPEVEFIFDLKLPEDFEPINADGEVQEFKLYPVSQLPELIVQDSFKPNSAAIVLDFLIRHNIIIPDNEPSYCYLVEMLHFPVQSLFNKLPTEA</sequence>
<dbReference type="RefSeq" id="XP_022301523.1">
    <property type="nucleotide sequence ID" value="XM_022445815.1"/>
</dbReference>
<dbReference type="Pfam" id="PF00293">
    <property type="entry name" value="NUDIX"/>
    <property type="match status" value="1"/>
</dbReference>
<reference evidence="3" key="1">
    <citation type="submission" date="2025-08" db="UniProtKB">
        <authorList>
            <consortium name="RefSeq"/>
        </authorList>
    </citation>
    <scope>IDENTIFICATION</scope>
    <source>
        <tissue evidence="3">Whole sample</tissue>
    </source>
</reference>
<dbReference type="GO" id="GO:0044715">
    <property type="term" value="F:8-oxo-dGDP phosphatase activity"/>
    <property type="evidence" value="ECO:0007669"/>
    <property type="project" value="UniProtKB-ARBA"/>
</dbReference>
<dbReference type="GeneID" id="111109620"/>
<accession>A0A8B8BE76</accession>
<dbReference type="OrthoDB" id="10261522at2759"/>
<dbReference type="PANTHER" id="PTHR13622">
    <property type="entry name" value="THIAMIN PYROPHOSPHOKINASE"/>
    <property type="match status" value="1"/>
</dbReference>
<proteinExistence type="predicted"/>
<evidence type="ECO:0000313" key="3">
    <source>
        <dbReference type="RefSeq" id="XP_022301523.1"/>
    </source>
</evidence>
<keyword evidence="2" id="KW-1185">Reference proteome</keyword>
<dbReference type="SUPFAM" id="SSF55811">
    <property type="entry name" value="Nudix"/>
    <property type="match status" value="1"/>
</dbReference>
<evidence type="ECO:0000313" key="2">
    <source>
        <dbReference type="Proteomes" id="UP000694844"/>
    </source>
</evidence>
<dbReference type="InterPro" id="IPR015797">
    <property type="entry name" value="NUDIX_hydrolase-like_dom_sf"/>
</dbReference>
<dbReference type="KEGG" id="cvn:111109620"/>
<dbReference type="CDD" id="cd03676">
    <property type="entry name" value="NUDIX_Tnr3_like"/>
    <property type="match status" value="1"/>
</dbReference>
<name>A0A8B8BE76_CRAVI</name>
<evidence type="ECO:0000259" key="1">
    <source>
        <dbReference type="PROSITE" id="PS51462"/>
    </source>
</evidence>
<dbReference type="InterPro" id="IPR000086">
    <property type="entry name" value="NUDIX_hydrolase_dom"/>
</dbReference>
<dbReference type="PANTHER" id="PTHR13622:SF8">
    <property type="entry name" value="THIAMIN PYROPHOSPHOKINASE 1"/>
    <property type="match status" value="1"/>
</dbReference>
<feature type="domain" description="Nudix hydrolase" evidence="1">
    <location>
        <begin position="138"/>
        <end position="278"/>
    </location>
</feature>
<dbReference type="FunFam" id="3.90.79.10:FF:000019">
    <property type="entry name" value="Thiamin pyrophosphokinase, putative"/>
    <property type="match status" value="1"/>
</dbReference>
<gene>
    <name evidence="3" type="primary">LOC111109620</name>
</gene>
<dbReference type="Proteomes" id="UP000694844">
    <property type="component" value="Chromosome 8"/>
</dbReference>